<feature type="non-terminal residue" evidence="7">
    <location>
        <position position="1"/>
    </location>
</feature>
<evidence type="ECO:0000256" key="2">
    <source>
        <dbReference type="ARBA" id="ARBA00022656"/>
    </source>
</evidence>
<reference evidence="7 8" key="1">
    <citation type="submission" date="2017-09" db="EMBL/GenBank/DDBJ databases">
        <title>Large-scale bioinformatics analysis of Bacillus genomes uncovers conserved roles of natural products in bacterial physiology.</title>
        <authorList>
            <consortium name="Agbiome Team Llc"/>
            <person name="Bleich R.M."/>
            <person name="Grubbs K.J."/>
            <person name="Santa Maria K.C."/>
            <person name="Allen S.E."/>
            <person name="Farag S."/>
            <person name="Shank E.A."/>
            <person name="Bowers A."/>
        </authorList>
    </citation>
    <scope>NUCLEOTIDE SEQUENCE [LARGE SCALE GENOMIC DNA]</scope>
    <source>
        <strain evidence="7 8">AFS041711</strain>
    </source>
</reference>
<dbReference type="RefSeq" id="WP_142345246.1">
    <property type="nucleotide sequence ID" value="NZ_NULI01000064.1"/>
</dbReference>
<dbReference type="Gene3D" id="1.20.190.10">
    <property type="entry name" value="Pesticidal crystal protein, N-terminal domain"/>
    <property type="match status" value="1"/>
</dbReference>
<evidence type="ECO:0000259" key="6">
    <source>
        <dbReference type="Pfam" id="PF03945"/>
    </source>
</evidence>
<evidence type="ECO:0000256" key="1">
    <source>
        <dbReference type="ARBA" id="ARBA00007819"/>
    </source>
</evidence>
<proteinExistence type="inferred from homology"/>
<dbReference type="InterPro" id="IPR005639">
    <property type="entry name" value="Pest_crys_dom_I"/>
</dbReference>
<name>A0A9X7GW23_BACCE</name>
<evidence type="ECO:0000256" key="4">
    <source>
        <dbReference type="ARBA" id="ARBA00023026"/>
    </source>
</evidence>
<dbReference type="EMBL" id="NULI01000064">
    <property type="protein sequence ID" value="PGS79263.1"/>
    <property type="molecule type" value="Genomic_DNA"/>
</dbReference>
<dbReference type="Pfam" id="PF03945">
    <property type="entry name" value="Endotoxin_N"/>
    <property type="match status" value="1"/>
</dbReference>
<sequence length="345" mass="37930">APKAMTATHDVGNIIDGLKNMSPERKNKIKNTIIEHAGKAIGSQMTSLEDVSSWAKDFAIAGLELIPGGGLFISPLVDLIWGVFATPTNQMEQLLEQIDAMMNEKINTNNVTLLKSDFEALSTQLHSLEDLLNNSILIDGKPVNSGISMYNDAGTATQRAEAVENAFDKLLNNCRSVSQEATLPLYTAVSIAHQQFLNFMKTNWNDTSKFDLSKAAYDSKYGASLNRALNAEYKVEMNSMSYTSTGGDKGYINIRGQMASMTQHAKLKEIFEKAKSERVLSNKASYSNPEQALNEMEDSLRGYTEQNNAAAVNILDKACKEFKTVQREINEYADVTVNLAANSLS</sequence>
<comment type="similarity">
    <text evidence="1">Belongs to the delta endotoxin family.</text>
</comment>
<protein>
    <recommendedName>
        <fullName evidence="5">Crystaline entomocidal protoxin</fullName>
    </recommendedName>
</protein>
<dbReference type="SUPFAM" id="SSF56849">
    <property type="entry name" value="delta-Endotoxin (insectocide), N-terminal domain"/>
    <property type="match status" value="1"/>
</dbReference>
<keyword evidence="4" id="KW-0843">Virulence</keyword>
<keyword evidence="3" id="KW-0749">Sporulation</keyword>
<accession>A0A9X7GW23</accession>
<dbReference type="Proteomes" id="UP000224203">
    <property type="component" value="Unassembled WGS sequence"/>
</dbReference>
<feature type="domain" description="Pesticidal crystal protein" evidence="6">
    <location>
        <begin position="61"/>
        <end position="204"/>
    </location>
</feature>
<evidence type="ECO:0000256" key="3">
    <source>
        <dbReference type="ARBA" id="ARBA00022969"/>
    </source>
</evidence>
<keyword evidence="2" id="KW-0800">Toxin</keyword>
<evidence type="ECO:0000313" key="7">
    <source>
        <dbReference type="EMBL" id="PGS79263.1"/>
    </source>
</evidence>
<dbReference type="GO" id="GO:0001907">
    <property type="term" value="P:symbiont-mediated killing of host cell"/>
    <property type="evidence" value="ECO:0007669"/>
    <property type="project" value="InterPro"/>
</dbReference>
<comment type="caution">
    <text evidence="7">The sequence shown here is derived from an EMBL/GenBank/DDBJ whole genome shotgun (WGS) entry which is preliminary data.</text>
</comment>
<organism evidence="7 8">
    <name type="scientific">Bacillus cereus</name>
    <dbReference type="NCBI Taxonomy" id="1396"/>
    <lineage>
        <taxon>Bacteria</taxon>
        <taxon>Bacillati</taxon>
        <taxon>Bacillota</taxon>
        <taxon>Bacilli</taxon>
        <taxon>Bacillales</taxon>
        <taxon>Bacillaceae</taxon>
        <taxon>Bacillus</taxon>
        <taxon>Bacillus cereus group</taxon>
    </lineage>
</organism>
<dbReference type="InterPro" id="IPR036716">
    <property type="entry name" value="Pest_crys_N_sf"/>
</dbReference>
<dbReference type="AlphaFoldDB" id="A0A9X7GW23"/>
<evidence type="ECO:0000313" key="8">
    <source>
        <dbReference type="Proteomes" id="UP000224203"/>
    </source>
</evidence>
<gene>
    <name evidence="7" type="ORF">COC69_12690</name>
</gene>
<dbReference type="GO" id="GO:0030435">
    <property type="term" value="P:sporulation resulting in formation of a cellular spore"/>
    <property type="evidence" value="ECO:0007669"/>
    <property type="project" value="UniProtKB-KW"/>
</dbReference>
<evidence type="ECO:0000256" key="5">
    <source>
        <dbReference type="ARBA" id="ARBA00029653"/>
    </source>
</evidence>
<dbReference type="GO" id="GO:0090729">
    <property type="term" value="F:toxin activity"/>
    <property type="evidence" value="ECO:0007669"/>
    <property type="project" value="UniProtKB-KW"/>
</dbReference>